<proteinExistence type="predicted"/>
<evidence type="ECO:0000259" key="1">
    <source>
        <dbReference type="Pfam" id="PF06985"/>
    </source>
</evidence>
<sequence length="697" mass="78574">MASICSQCKDIFDRPLDPRWNAHHSTHDSFKQAVAAGCYMCKALASEIRTYGETVLDLDASAHTTYAVVDLFLLDQFTVVLHWQEDYKKVHEREFSIRRLDTVQGALATVDDEQTVSSRLHLDTAKRWITECQEQHSTCRSLQAWRTKTGRYIPKRLVAIGEGDAQNWRLVTRDQCDEAARDYATLSHRWSSGPTVKLLDSDQEEDWKDQGTEMCNIYTNAVVNISATGVSNNTHSFLKTYEHSIVPLPPIIKHNWHSKGKRLQQGGSDTTSSTSDEAAEEADQWCVVDSYFWWSEVTNTVLLSRGWVFQERYLAPRVLHFGANQLLWECTTMDACEAYPRGLPDYVKSGGHTDVKRIQLDGTQLSSSADSDASAQTLSEAALHVWCDLVQAYTRTHLTKRSDKLVAFSGVAELVRKLYHHHEDQGSDTRSSNDAYTAGIFEQHLLLMLEWHTKRTLAPNSRPEEYRAPTWSWASIDGRVGYEFLPQVIASPSGLPWPPIWAQILRSPRYPATLPAAGMEQQQGAAWFPLVFDVEVGEATTTGIDERPQQQARPAPRLAIKLQGHILPLQSVIRVNSVRERGRPQPIVVEEDIRGEIFLGDARRGNKPPTLRGVVNRPCLPLRCLELVGDDAQRKHWVTGLILKPHPERESVYSRCGFFAVLSTEGVERIGIRVSGGSSPFRADFAEDMEISSIEII</sequence>
<gene>
    <name evidence="2" type="ORF">PG991_010689</name>
</gene>
<evidence type="ECO:0000313" key="3">
    <source>
        <dbReference type="Proteomes" id="UP001396898"/>
    </source>
</evidence>
<name>A0ABR1RBZ7_9PEZI</name>
<comment type="caution">
    <text evidence="2">The sequence shown here is derived from an EMBL/GenBank/DDBJ whole genome shotgun (WGS) entry which is preliminary data.</text>
</comment>
<dbReference type="PANTHER" id="PTHR33112:SF16">
    <property type="entry name" value="HETEROKARYON INCOMPATIBILITY DOMAIN-CONTAINING PROTEIN"/>
    <property type="match status" value="1"/>
</dbReference>
<dbReference type="EMBL" id="JAQQWI010000016">
    <property type="protein sequence ID" value="KAK8008138.1"/>
    <property type="molecule type" value="Genomic_DNA"/>
</dbReference>
<dbReference type="InterPro" id="IPR010730">
    <property type="entry name" value="HET"/>
</dbReference>
<reference evidence="2 3" key="1">
    <citation type="submission" date="2023-01" db="EMBL/GenBank/DDBJ databases">
        <title>Analysis of 21 Apiospora genomes using comparative genomics revels a genus with tremendous synthesis potential of carbohydrate active enzymes and secondary metabolites.</title>
        <authorList>
            <person name="Sorensen T."/>
        </authorList>
    </citation>
    <scope>NUCLEOTIDE SEQUENCE [LARGE SCALE GENOMIC DNA]</scope>
    <source>
        <strain evidence="2 3">CBS 20057</strain>
    </source>
</reference>
<accession>A0ABR1RBZ7</accession>
<dbReference type="Pfam" id="PF06985">
    <property type="entry name" value="HET"/>
    <property type="match status" value="1"/>
</dbReference>
<dbReference type="PANTHER" id="PTHR33112">
    <property type="entry name" value="DOMAIN PROTEIN, PUTATIVE-RELATED"/>
    <property type="match status" value="1"/>
</dbReference>
<organism evidence="2 3">
    <name type="scientific">Apiospora marii</name>
    <dbReference type="NCBI Taxonomy" id="335849"/>
    <lineage>
        <taxon>Eukaryota</taxon>
        <taxon>Fungi</taxon>
        <taxon>Dikarya</taxon>
        <taxon>Ascomycota</taxon>
        <taxon>Pezizomycotina</taxon>
        <taxon>Sordariomycetes</taxon>
        <taxon>Xylariomycetidae</taxon>
        <taxon>Amphisphaeriales</taxon>
        <taxon>Apiosporaceae</taxon>
        <taxon>Apiospora</taxon>
    </lineage>
</organism>
<dbReference type="Proteomes" id="UP001396898">
    <property type="component" value="Unassembled WGS sequence"/>
</dbReference>
<keyword evidence="3" id="KW-1185">Reference proteome</keyword>
<protein>
    <recommendedName>
        <fullName evidence="1">Heterokaryon incompatibility domain-containing protein</fullName>
    </recommendedName>
</protein>
<feature type="domain" description="Heterokaryon incompatibility" evidence="1">
    <location>
        <begin position="202"/>
        <end position="311"/>
    </location>
</feature>
<evidence type="ECO:0000313" key="2">
    <source>
        <dbReference type="EMBL" id="KAK8008138.1"/>
    </source>
</evidence>